<dbReference type="EMBL" id="ADCP02000003">
    <property type="protein sequence ID" value="EFV44505.2"/>
    <property type="molecule type" value="Genomic_DNA"/>
</dbReference>
<feature type="domain" description="CobN/magnesium chelatase" evidence="1">
    <location>
        <begin position="104"/>
        <end position="1245"/>
    </location>
</feature>
<keyword evidence="3" id="KW-1185">Reference proteome</keyword>
<evidence type="ECO:0000313" key="3">
    <source>
        <dbReference type="Proteomes" id="UP000006034"/>
    </source>
</evidence>
<gene>
    <name evidence="2" type="ORF">HMPREF0179_01699</name>
</gene>
<dbReference type="CDD" id="cd10150">
    <property type="entry name" value="CobN_like"/>
    <property type="match status" value="1"/>
</dbReference>
<dbReference type="InterPro" id="IPR003672">
    <property type="entry name" value="CobN/Mg_chltase"/>
</dbReference>
<sequence>MSVVCVAWSSHVGALMSAASRPGMPSVRVLSSRMLEEPDGVERCLETMRSATALFVFRTTDALWDQLDEGIRLIGKTVPVVCVSYDPAAWALSSVPVETAQTAYRYLTYGGAENLGNLFRFLDALPNAAAVPEPVPVPWEGLWHPDAPVRAFATVRGYLEWYAGYACERGLSLDPERTVGLLFGRHYWVNDMPDVEAALVHALEAKGLGVFPAFTNTLRDKATGNKGATIWSREVFLGESGSRIGALVKFLPYFTNNGGNMPAFVGDDSPARESVRVFRELGVPIFQPVFASSKTLEEWEADPQGLNSEVSWAVAMPEFEGAIEPFFLGGGTLSQAGVGGTEIERRTPHPERVERFASRIARWLRLRNKPVAERRVAFLLNSDPCASVEASVGGAAKLDSLESVSRILRAMRQAGYAVDVPESGAALIETIMERKAISEFRWTTVQEIEAKGGVLAHVDLATYRRWFDAYPENVRQKVAEAWGNPPGEPMNGVPAAMVLNGDILVTGVRWGNAVVCIQPKRGCAGSRCDGQVCKILHDPSVPPPHQYIATYRWLQDGFGADVVVHVGTHGNLEFLPGKSVGLSGACFPDLALHEVPHVYIYNSDNPPEGVIAKRRSYAELVDHMQTVMVQSGLYDALEELDRLLGEWEQARAGNPNRAHQLEHLIREGIAAANLESQVSPETSPDFATLASRIHAALGLLRNTHMEDGMHVFGETPQGNRRAQFIASIVRYDAGQADSLRKRLCTAQGFELETLLAEPGGVDKRLGQSHASLLEKVEKQLVAVCEILMEGTDPEVLPACIRSLLGDACLVPDALGGLVSVGRRILGIIERMEATDETGSLLSAFTGNYVLPGPSGIITRGREDILPTGRNFYTLDPRRLPTRAAWRVGQNLARALIAKHLEEEGRYPENVAMFWMCNDMMWADGEGMGQLLYLLGVVPRWLGNGVVEGFNVIPLEELGRPRIDVTVRVSGLLRDSFPAAMHMLDAAVQAVAALDEPLESNFVRKHTQERLAAIEADDPDAWRSATFRIFSSEPGTYQAGVNLAVYASAWQTEADLADIFLHWNGYAYGKDAFGVKRPRALEASLSTVDVTYNKVVSDEHDLFNCCGYYGTHGGMTAAASHFRGGQVKTYYGDTREPEQVQVRDLTDEVRRVVRTRLLNPKWIEGMKRHGYKGAGDISKRTGRVYGWEATTQAVDDWIFDDIAKTFVLDPETRAFFDENNPWALEEIARRLLEAEARHLWKADPDVLAELREAYMDIEGTLEDRTEAFGGEFQGGSIDIVTSDDVAEWKRALEVVRGNNQ</sequence>
<dbReference type="OrthoDB" id="9757976at2"/>
<dbReference type="PANTHER" id="PTHR44119">
    <property type="entry name" value="MAGNESIUM-CHELATASE SUBUNIT CHLH, CHLOROPLASTIC"/>
    <property type="match status" value="1"/>
</dbReference>
<evidence type="ECO:0000313" key="2">
    <source>
        <dbReference type="EMBL" id="EFV44505.2"/>
    </source>
</evidence>
<evidence type="ECO:0000259" key="1">
    <source>
        <dbReference type="Pfam" id="PF02514"/>
    </source>
</evidence>
<reference evidence="2 3" key="2">
    <citation type="submission" date="2013-04" db="EMBL/GenBank/DDBJ databases">
        <title>The Genome Sequence of Bilophila wadsworthia 3_1_6.</title>
        <authorList>
            <consortium name="The Broad Institute Genomics Platform"/>
            <person name="Earl A."/>
            <person name="Ward D."/>
            <person name="Feldgarden M."/>
            <person name="Gevers D."/>
            <person name="Sibley C."/>
            <person name="Strauss J."/>
            <person name="Allen-Vercoe E."/>
            <person name="Walker B."/>
            <person name="Young S."/>
            <person name="Zeng Q."/>
            <person name="Gargeya S."/>
            <person name="Fitzgerald M."/>
            <person name="Haas B."/>
            <person name="Abouelleil A."/>
            <person name="Allen A.W."/>
            <person name="Alvarado L."/>
            <person name="Arachchi H.M."/>
            <person name="Berlin A.M."/>
            <person name="Chapman S.B."/>
            <person name="Gainer-Dewar J."/>
            <person name="Goldberg J."/>
            <person name="Griggs A."/>
            <person name="Gujja S."/>
            <person name="Hansen M."/>
            <person name="Howarth C."/>
            <person name="Imamovic A."/>
            <person name="Ireland A."/>
            <person name="Larimer J."/>
            <person name="McCowan C."/>
            <person name="Murphy C."/>
            <person name="Pearson M."/>
            <person name="Poon T.W."/>
            <person name="Priest M."/>
            <person name="Roberts A."/>
            <person name="Saif S."/>
            <person name="Shea T."/>
            <person name="Sisk P."/>
            <person name="Sykes S."/>
            <person name="Wortman J."/>
            <person name="Nusbaum C."/>
            <person name="Birren B."/>
        </authorList>
    </citation>
    <scope>NUCLEOTIDE SEQUENCE [LARGE SCALE GENOMIC DNA]</scope>
    <source>
        <strain evidence="2 3">3_1_6</strain>
    </source>
</reference>
<dbReference type="NCBIfam" id="NF004646">
    <property type="entry name" value="PRK05989.2-4"/>
    <property type="match status" value="1"/>
</dbReference>
<accession>E5Y686</accession>
<dbReference type="RefSeq" id="WP_016361022.1">
    <property type="nucleotide sequence ID" value="NZ_KE150240.1"/>
</dbReference>
<dbReference type="Pfam" id="PF02514">
    <property type="entry name" value="CobN-Mg_chel"/>
    <property type="match status" value="1"/>
</dbReference>
<dbReference type="HOGENOM" id="CLU_002017_1_0_7"/>
<dbReference type="GeneID" id="78087394"/>
<dbReference type="STRING" id="563192.HMPREF0179_01699"/>
<reference evidence="2 3" key="1">
    <citation type="submission" date="2010-10" db="EMBL/GenBank/DDBJ databases">
        <authorList>
            <consortium name="The Broad Institute Genome Sequencing Platform"/>
            <person name="Ward D."/>
            <person name="Earl A."/>
            <person name="Feldgarden M."/>
            <person name="Young S.K."/>
            <person name="Gargeya S."/>
            <person name="Zeng Q."/>
            <person name="Alvarado L."/>
            <person name="Berlin A."/>
            <person name="Bochicchio J."/>
            <person name="Chapman S.B."/>
            <person name="Chen Z."/>
            <person name="Freedman E."/>
            <person name="Gellesch M."/>
            <person name="Goldberg J."/>
            <person name="Griggs A."/>
            <person name="Gujja S."/>
            <person name="Heilman E."/>
            <person name="Heiman D."/>
            <person name="Howarth C."/>
            <person name="Mehta T."/>
            <person name="Neiman D."/>
            <person name="Pearson M."/>
            <person name="Roberts A."/>
            <person name="Saif S."/>
            <person name="Shea T."/>
            <person name="Shenoy N."/>
            <person name="Sisk P."/>
            <person name="Stolte C."/>
            <person name="Sykes S."/>
            <person name="White J."/>
            <person name="Yandava C."/>
            <person name="Allen-Vercoe E."/>
            <person name="Sibley C."/>
            <person name="Ambrose C.E."/>
            <person name="Strauss J."/>
            <person name="Daigneault M."/>
            <person name="Haas B."/>
            <person name="Nusbaum C."/>
            <person name="Birren B."/>
        </authorList>
    </citation>
    <scope>NUCLEOTIDE SEQUENCE [LARGE SCALE GENOMIC DNA]</scope>
    <source>
        <strain evidence="2 3">3_1_6</strain>
    </source>
</reference>
<dbReference type="Proteomes" id="UP000006034">
    <property type="component" value="Unassembled WGS sequence"/>
</dbReference>
<dbReference type="eggNOG" id="COG1429">
    <property type="taxonomic scope" value="Bacteria"/>
</dbReference>
<proteinExistence type="predicted"/>
<protein>
    <submittedName>
        <fullName evidence="2">Cobaltochelatase, CobN subunit</fullName>
    </submittedName>
</protein>
<comment type="caution">
    <text evidence="2">The sequence shown here is derived from an EMBL/GenBank/DDBJ whole genome shotgun (WGS) entry which is preliminary data.</text>
</comment>
<name>E5Y686_BILW3</name>
<dbReference type="PANTHER" id="PTHR44119:SF7">
    <property type="entry name" value="MAGNESIUM CHELATASE SUBUNIT"/>
    <property type="match status" value="1"/>
</dbReference>
<organism evidence="2 3">
    <name type="scientific">Bilophila wadsworthia (strain 3_1_6)</name>
    <dbReference type="NCBI Taxonomy" id="563192"/>
    <lineage>
        <taxon>Bacteria</taxon>
        <taxon>Pseudomonadati</taxon>
        <taxon>Thermodesulfobacteriota</taxon>
        <taxon>Desulfovibrionia</taxon>
        <taxon>Desulfovibrionales</taxon>
        <taxon>Desulfovibrionaceae</taxon>
        <taxon>Bilophila</taxon>
    </lineage>
</organism>